<dbReference type="NCBIfam" id="TIGR01324">
    <property type="entry name" value="cysta_beta_ly_B"/>
    <property type="match status" value="1"/>
</dbReference>
<name>A0ABS5XHP2_9GAMM</name>
<dbReference type="PANTHER" id="PTHR43500:SF1">
    <property type="entry name" value="CYSTATHIONINE BETA-LYASE-RELATED"/>
    <property type="match status" value="1"/>
</dbReference>
<dbReference type="Pfam" id="PF01053">
    <property type="entry name" value="Cys_Met_Meta_PP"/>
    <property type="match status" value="1"/>
</dbReference>
<dbReference type="InterPro" id="IPR054542">
    <property type="entry name" value="Cys_met_metab_PP"/>
</dbReference>
<evidence type="ECO:0000256" key="1">
    <source>
        <dbReference type="ARBA" id="ARBA00001933"/>
    </source>
</evidence>
<dbReference type="InterPro" id="IPR006233">
    <property type="entry name" value="Cys_b_lyase_bac"/>
</dbReference>
<dbReference type="RefSeq" id="WP_215375391.1">
    <property type="nucleotide sequence ID" value="NZ_JAGTIS010000006.1"/>
</dbReference>
<dbReference type="InterPro" id="IPR015421">
    <property type="entry name" value="PyrdxlP-dep_Trfase_major"/>
</dbReference>
<comment type="catalytic activity">
    <reaction evidence="6">
        <text>L,L-cystathionine + H2O = L-homocysteine + pyruvate + NH4(+)</text>
        <dbReference type="Rhea" id="RHEA:13965"/>
        <dbReference type="ChEBI" id="CHEBI:15361"/>
        <dbReference type="ChEBI" id="CHEBI:15377"/>
        <dbReference type="ChEBI" id="CHEBI:28938"/>
        <dbReference type="ChEBI" id="CHEBI:58161"/>
        <dbReference type="ChEBI" id="CHEBI:58199"/>
    </reaction>
</comment>
<evidence type="ECO:0000313" key="9">
    <source>
        <dbReference type="EMBL" id="MBT8767204.1"/>
    </source>
</evidence>
<evidence type="ECO:0000256" key="6">
    <source>
        <dbReference type="ARBA" id="ARBA00047517"/>
    </source>
</evidence>
<organism evidence="9 10">
    <name type="scientific">Metapseudomonas boanensis</name>
    <dbReference type="NCBI Taxonomy" id="2822138"/>
    <lineage>
        <taxon>Bacteria</taxon>
        <taxon>Pseudomonadati</taxon>
        <taxon>Pseudomonadota</taxon>
        <taxon>Gammaproteobacteria</taxon>
        <taxon>Pseudomonadales</taxon>
        <taxon>Pseudomonadaceae</taxon>
        <taxon>Metapseudomonas</taxon>
    </lineage>
</organism>
<dbReference type="PIRSF" id="PIRSF001434">
    <property type="entry name" value="CGS"/>
    <property type="match status" value="1"/>
</dbReference>
<proteinExistence type="inferred from homology"/>
<accession>A0ABS5XHP2</accession>
<evidence type="ECO:0000256" key="3">
    <source>
        <dbReference type="ARBA" id="ARBA00022898"/>
    </source>
</evidence>
<sequence length="396" mass="43458">MRNTQVDDRKLHIETLLAHEGRERGQIGGTVNTPVYRASTLLFPTVETLHAQHGTLNTYGRHGNPTTRSLEQALCQLEGAYGAMLTPSGLSALTTALLATLQPGDHLLMTDSVYDPTRAFCDETLKRFGIETTYYDPLIGAGIADLIRPNTRVVFVESPGSLTFEVQDIPAIADAAHARGALVMLDNTWGTPAHFPSFKHGVDISIHAATKYIVGHSDVLMGVIMTTEALYPRIRGFYKQLGLSVSADDAYLALRGLRTLSTRLERHQRNAHAVAEWLSAQPEVERLLYPALPGAPGHDIWKRDFTGACGLFGVVFKPITESAIRAMLNDMQLFGMGFSWGGFESLILLTRPSSHRTATTWNAEGPLVRLHVGLEHPDDLIADLEAGFQRLRAARD</sequence>
<evidence type="ECO:0000256" key="2">
    <source>
        <dbReference type="ARBA" id="ARBA00009077"/>
    </source>
</evidence>
<evidence type="ECO:0000256" key="4">
    <source>
        <dbReference type="ARBA" id="ARBA00023239"/>
    </source>
</evidence>
<dbReference type="InterPro" id="IPR015424">
    <property type="entry name" value="PyrdxlP-dep_Trfase"/>
</dbReference>
<dbReference type="CDD" id="cd00614">
    <property type="entry name" value="CGS_like"/>
    <property type="match status" value="1"/>
</dbReference>
<evidence type="ECO:0000256" key="7">
    <source>
        <dbReference type="ARBA" id="ARBA00047625"/>
    </source>
</evidence>
<reference evidence="9 10" key="1">
    <citation type="submission" date="2021-04" db="EMBL/GenBank/DDBJ databases">
        <title>Pseudomonas boanensis sp. nov., a bacterium isolated from river water used for household purposes in Boane District, Mozambique.</title>
        <authorList>
            <person name="Nicklasson M."/>
            <person name="Martin-Rodriguez A.J."/>
            <person name="Thorell K."/>
            <person name="Neves L."/>
            <person name="Mussagy A."/>
            <person name="Rydberg H.A."/>
            <person name="Hernroth B."/>
            <person name="Svensson-Stadler L."/>
            <person name="Sjoling A."/>
        </authorList>
    </citation>
    <scope>NUCLEOTIDE SEQUENCE [LARGE SCALE GENOMIC DNA]</scope>
    <source>
        <strain evidence="9 10">DB1</strain>
    </source>
</reference>
<protein>
    <submittedName>
        <fullName evidence="9">Cystathionine beta-lyase</fullName>
        <ecNumber evidence="9">4.4.1.8</ecNumber>
    </submittedName>
</protein>
<evidence type="ECO:0000256" key="8">
    <source>
        <dbReference type="RuleBase" id="RU362118"/>
    </source>
</evidence>
<comment type="pathway">
    <text evidence="5">Amino-acid biosynthesis; L-methionine biosynthesis via de novo pathway; L-homocysteine from L-cystathionine: step 1/1.</text>
</comment>
<dbReference type="InterPro" id="IPR000277">
    <property type="entry name" value="Cys/Met-Metab_PyrdxlP-dep_enz"/>
</dbReference>
<comment type="similarity">
    <text evidence="2 8">Belongs to the trans-sulfuration enzymes family.</text>
</comment>
<keyword evidence="10" id="KW-1185">Reference proteome</keyword>
<comment type="cofactor">
    <cofactor evidence="1 8">
        <name>pyridoxal 5'-phosphate</name>
        <dbReference type="ChEBI" id="CHEBI:597326"/>
    </cofactor>
</comment>
<dbReference type="EC" id="4.4.1.8" evidence="9"/>
<evidence type="ECO:0000313" key="10">
    <source>
        <dbReference type="Proteomes" id="UP001519667"/>
    </source>
</evidence>
<dbReference type="PANTHER" id="PTHR43500">
    <property type="entry name" value="CYSTATHIONINE BETA-LYASE-RELATED"/>
    <property type="match status" value="1"/>
</dbReference>
<dbReference type="EMBL" id="JAGTIS010000006">
    <property type="protein sequence ID" value="MBT8767204.1"/>
    <property type="molecule type" value="Genomic_DNA"/>
</dbReference>
<dbReference type="InterPro" id="IPR015422">
    <property type="entry name" value="PyrdxlP-dep_Trfase_small"/>
</dbReference>
<dbReference type="GO" id="GO:0016829">
    <property type="term" value="F:lyase activity"/>
    <property type="evidence" value="ECO:0007669"/>
    <property type="project" value="UniProtKB-KW"/>
</dbReference>
<dbReference type="PROSITE" id="PS00868">
    <property type="entry name" value="CYS_MET_METAB_PP"/>
    <property type="match status" value="1"/>
</dbReference>
<dbReference type="SUPFAM" id="SSF53383">
    <property type="entry name" value="PLP-dependent transferases"/>
    <property type="match status" value="1"/>
</dbReference>
<keyword evidence="3 8" id="KW-0663">Pyridoxal phosphate</keyword>
<dbReference type="Gene3D" id="3.90.1150.10">
    <property type="entry name" value="Aspartate Aminotransferase, domain 1"/>
    <property type="match status" value="1"/>
</dbReference>
<comment type="catalytic activity">
    <reaction evidence="7">
        <text>an S-substituted L-cysteine + H2O = a thiol + pyruvate + NH4(+)</text>
        <dbReference type="Rhea" id="RHEA:18121"/>
        <dbReference type="ChEBI" id="CHEBI:15361"/>
        <dbReference type="ChEBI" id="CHEBI:15377"/>
        <dbReference type="ChEBI" id="CHEBI:28938"/>
        <dbReference type="ChEBI" id="CHEBI:29256"/>
        <dbReference type="ChEBI" id="CHEBI:58717"/>
        <dbReference type="EC" id="4.4.1.13"/>
    </reaction>
</comment>
<evidence type="ECO:0000256" key="5">
    <source>
        <dbReference type="ARBA" id="ARBA00046315"/>
    </source>
</evidence>
<comment type="caution">
    <text evidence="9">The sequence shown here is derived from an EMBL/GenBank/DDBJ whole genome shotgun (WGS) entry which is preliminary data.</text>
</comment>
<keyword evidence="4 9" id="KW-0456">Lyase</keyword>
<gene>
    <name evidence="9" type="primary">metC</name>
    <name evidence="9" type="ORF">J7302_13905</name>
</gene>
<dbReference type="Gene3D" id="3.40.640.10">
    <property type="entry name" value="Type I PLP-dependent aspartate aminotransferase-like (Major domain)"/>
    <property type="match status" value="1"/>
</dbReference>
<dbReference type="Proteomes" id="UP001519667">
    <property type="component" value="Unassembled WGS sequence"/>
</dbReference>